<dbReference type="AlphaFoldDB" id="F1A0X1"/>
<keyword evidence="3" id="KW-0999">Mitochondrion inner membrane</keyword>
<evidence type="ECO:0000313" key="10">
    <source>
        <dbReference type="Proteomes" id="UP000001064"/>
    </source>
</evidence>
<dbReference type="OrthoDB" id="21273at2759"/>
<evidence type="ECO:0000256" key="4">
    <source>
        <dbReference type="ARBA" id="ARBA00022989"/>
    </source>
</evidence>
<dbReference type="GO" id="GO:0043022">
    <property type="term" value="F:ribosome binding"/>
    <property type="evidence" value="ECO:0007669"/>
    <property type="project" value="InterPro"/>
</dbReference>
<evidence type="ECO:0000313" key="9">
    <source>
        <dbReference type="EMBL" id="EGC30155.1"/>
    </source>
</evidence>
<dbReference type="GeneID" id="10511094"/>
<keyword evidence="2 7" id="KW-0812">Transmembrane</keyword>
<organism evidence="9 10">
    <name type="scientific">Dictyostelium purpureum</name>
    <name type="common">Slime mold</name>
    <dbReference type="NCBI Taxonomy" id="5786"/>
    <lineage>
        <taxon>Eukaryota</taxon>
        <taxon>Amoebozoa</taxon>
        <taxon>Evosea</taxon>
        <taxon>Eumycetozoa</taxon>
        <taxon>Dictyostelia</taxon>
        <taxon>Dictyosteliales</taxon>
        <taxon>Dictyosteliaceae</taxon>
        <taxon>Dictyostelium</taxon>
    </lineage>
</organism>
<feature type="domain" description="Letm1 RBD" evidence="8">
    <location>
        <begin position="164"/>
        <end position="362"/>
    </location>
</feature>
<sequence>MIVNKNIIKNLYRYNYSTIRKFSTSNNNINITKNNNTESNNTVDPPTTNYCHNYFSNVQNYKSYDDNVNLIKNIDGTNEQQRKETSSSISSQFDKNDYSGIFGPIKKQMAYLTKVVENGIITFRNDRIYYKNNLLPKASILKESLYTKVFPTFQYHNQDSYHYLNFHERKDIIAYRTDRLTFIPLAIFLSIPFSTFGLPFYIKFLPGLLPRGFSERSQVVARHDKMMRLREHYSSKLLHKYELEEKVEKLFGSVKSISDISPLKIKELDDEFILDFSEIKRKRLRTICRSLGETTLLNSNQLLKDKVLGFGPYISKESDQIIKEINSLTFEDFQDLLYERSLSFTGLNYYEMKEKFMKYAQLLKSLEALETVSGDLQKEGALYKRFYKRFILLNAIIIKYKL</sequence>
<protein>
    <recommendedName>
        <fullName evidence="8">Letm1 RBD domain-containing protein</fullName>
    </recommendedName>
</protein>
<dbReference type="InterPro" id="IPR033122">
    <property type="entry name" value="LETM1-like_RBD"/>
</dbReference>
<dbReference type="Pfam" id="PF07766">
    <property type="entry name" value="LETM1_RBD"/>
    <property type="match status" value="1"/>
</dbReference>
<dbReference type="GO" id="GO:0005739">
    <property type="term" value="C:mitochondrion"/>
    <property type="evidence" value="ECO:0000318"/>
    <property type="project" value="GO_Central"/>
</dbReference>
<dbReference type="RefSeq" id="XP_003293317.1">
    <property type="nucleotide sequence ID" value="XM_003293269.1"/>
</dbReference>
<dbReference type="STRING" id="5786.F1A0X1"/>
<keyword evidence="10" id="KW-1185">Reference proteome</keyword>
<dbReference type="EMBL" id="GL871353">
    <property type="protein sequence ID" value="EGC30155.1"/>
    <property type="molecule type" value="Genomic_DNA"/>
</dbReference>
<gene>
    <name evidence="9" type="ORF">DICPUDRAFT_83880</name>
</gene>
<proteinExistence type="predicted"/>
<keyword evidence="4 7" id="KW-1133">Transmembrane helix</keyword>
<name>F1A0X1_DICPU</name>
<dbReference type="KEGG" id="dpp:DICPUDRAFT_83880"/>
<evidence type="ECO:0000256" key="1">
    <source>
        <dbReference type="ARBA" id="ARBA00004434"/>
    </source>
</evidence>
<dbReference type="PANTHER" id="PTHR14009:SF27">
    <property type="entry name" value="LETM1 RBD DOMAIN-CONTAINING PROTEIN"/>
    <property type="match status" value="1"/>
</dbReference>
<dbReference type="PANTHER" id="PTHR14009">
    <property type="entry name" value="LEUCINE ZIPPER-EF-HAND CONTAINING TRANSMEMBRANE PROTEIN"/>
    <property type="match status" value="1"/>
</dbReference>
<evidence type="ECO:0000259" key="8">
    <source>
        <dbReference type="Pfam" id="PF07766"/>
    </source>
</evidence>
<evidence type="ECO:0000256" key="5">
    <source>
        <dbReference type="ARBA" id="ARBA00023128"/>
    </source>
</evidence>
<dbReference type="Proteomes" id="UP000001064">
    <property type="component" value="Unassembled WGS sequence"/>
</dbReference>
<evidence type="ECO:0000256" key="2">
    <source>
        <dbReference type="ARBA" id="ARBA00022692"/>
    </source>
</evidence>
<evidence type="ECO:0000256" key="7">
    <source>
        <dbReference type="SAM" id="Phobius"/>
    </source>
</evidence>
<reference evidence="10" key="1">
    <citation type="journal article" date="2011" name="Genome Biol.">
        <title>Comparative genomics of the social amoebae Dictyostelium discoideum and Dictyostelium purpureum.</title>
        <authorList>
            <consortium name="US DOE Joint Genome Institute (JGI-PGF)"/>
            <person name="Sucgang R."/>
            <person name="Kuo A."/>
            <person name="Tian X."/>
            <person name="Salerno W."/>
            <person name="Parikh A."/>
            <person name="Feasley C.L."/>
            <person name="Dalin E."/>
            <person name="Tu H."/>
            <person name="Huang E."/>
            <person name="Barry K."/>
            <person name="Lindquist E."/>
            <person name="Shapiro H."/>
            <person name="Bruce D."/>
            <person name="Schmutz J."/>
            <person name="Salamov A."/>
            <person name="Fey P."/>
            <person name="Gaudet P."/>
            <person name="Anjard C."/>
            <person name="Babu M.M."/>
            <person name="Basu S."/>
            <person name="Bushmanova Y."/>
            <person name="van der Wel H."/>
            <person name="Katoh-Kurasawa M."/>
            <person name="Dinh C."/>
            <person name="Coutinho P.M."/>
            <person name="Saito T."/>
            <person name="Elias M."/>
            <person name="Schaap P."/>
            <person name="Kay R.R."/>
            <person name="Henrissat B."/>
            <person name="Eichinger L."/>
            <person name="Rivero F."/>
            <person name="Putnam N.H."/>
            <person name="West C.M."/>
            <person name="Loomis W.F."/>
            <person name="Chisholm R.L."/>
            <person name="Shaulsky G."/>
            <person name="Strassmann J.E."/>
            <person name="Queller D.C."/>
            <person name="Kuspa A."/>
            <person name="Grigoriev I.V."/>
        </authorList>
    </citation>
    <scope>NUCLEOTIDE SEQUENCE [LARGE SCALE GENOMIC DNA]</scope>
    <source>
        <strain evidence="10">QSDP1</strain>
    </source>
</reference>
<dbReference type="GO" id="GO:0005743">
    <property type="term" value="C:mitochondrial inner membrane"/>
    <property type="evidence" value="ECO:0007669"/>
    <property type="project" value="UniProtKB-SubCell"/>
</dbReference>
<keyword evidence="5" id="KW-0496">Mitochondrion</keyword>
<dbReference type="OMA" id="LNYYEMK"/>
<evidence type="ECO:0000256" key="3">
    <source>
        <dbReference type="ARBA" id="ARBA00022792"/>
    </source>
</evidence>
<dbReference type="FunCoup" id="F1A0X1">
    <property type="interactions" value="398"/>
</dbReference>
<feature type="transmembrane region" description="Helical" evidence="7">
    <location>
        <begin position="180"/>
        <end position="202"/>
    </location>
</feature>
<dbReference type="InterPro" id="IPR044202">
    <property type="entry name" value="LETM1/MDM38-like"/>
</dbReference>
<comment type="subcellular location">
    <subcellularLocation>
        <location evidence="1">Mitochondrion inner membrane</location>
        <topology evidence="1">Single-pass membrane protein</topology>
    </subcellularLocation>
</comment>
<dbReference type="VEuPathDB" id="AmoebaDB:DICPUDRAFT_83880"/>
<keyword evidence="6 7" id="KW-0472">Membrane</keyword>
<evidence type="ECO:0000256" key="6">
    <source>
        <dbReference type="ARBA" id="ARBA00023136"/>
    </source>
</evidence>
<dbReference type="InParanoid" id="F1A0X1"/>
<dbReference type="eggNOG" id="KOG1043">
    <property type="taxonomic scope" value="Eukaryota"/>
</dbReference>
<accession>F1A0X1</accession>